<name>A0ACB8QLK0_9AGAM</name>
<keyword evidence="1" id="KW-0489">Methyltransferase</keyword>
<evidence type="ECO:0000313" key="1">
    <source>
        <dbReference type="EMBL" id="KAI0032532.1"/>
    </source>
</evidence>
<keyword evidence="2" id="KW-1185">Reference proteome</keyword>
<gene>
    <name evidence="1" type="ORF">K488DRAFT_49689</name>
</gene>
<reference evidence="1" key="2">
    <citation type="journal article" date="2022" name="New Phytol.">
        <title>Evolutionary transition to the ectomycorrhizal habit in the genomes of a hyperdiverse lineage of mushroom-forming fungi.</title>
        <authorList>
            <person name="Looney B."/>
            <person name="Miyauchi S."/>
            <person name="Morin E."/>
            <person name="Drula E."/>
            <person name="Courty P.E."/>
            <person name="Kohler A."/>
            <person name="Kuo A."/>
            <person name="LaButti K."/>
            <person name="Pangilinan J."/>
            <person name="Lipzen A."/>
            <person name="Riley R."/>
            <person name="Andreopoulos W."/>
            <person name="He G."/>
            <person name="Johnson J."/>
            <person name="Nolan M."/>
            <person name="Tritt A."/>
            <person name="Barry K.W."/>
            <person name="Grigoriev I.V."/>
            <person name="Nagy L.G."/>
            <person name="Hibbett D."/>
            <person name="Henrissat B."/>
            <person name="Matheny P.B."/>
            <person name="Labbe J."/>
            <person name="Martin F.M."/>
        </authorList>
    </citation>
    <scope>NUCLEOTIDE SEQUENCE</scope>
    <source>
        <strain evidence="1">EC-137</strain>
    </source>
</reference>
<proteinExistence type="predicted"/>
<sequence length="471" mass="51930">MDFYFRAASVLDRVDAKHGSVKGLLASLPDKDRKRTAALVIETLKYRPVLTDVIVASQLLKHEKKITSQNLALLLVHDLLLASSGIQAGDGPIKQAVVRHKTRLNSEFQRVKVKRGVKDNEELVLTADARAGNIPRYVRVNTLKWTVEEAIATYKENGFELGDLSKPRQIAKDAHIPNLLIFPAQTSFQDDPAFISGRVILQDKASCFPAVVLAPPASDDACVIDATAAPGNKTSHLSALMRGKGTLIAFERDSRRFKTLKNMLAKAGCKNVSPRNADFLSTDPKDGAFANVTHILLDPSCSGSGIMNRLDHLLEAEREADKDQESARLAKLASFQLLMIRHAMKFPAVKKIVYSTCSVHVTEDECVVLQALKSSEATTHGFVLAPRTDVLPTWSRRGKRDIFLDNEAAESVVRCSPGEDATNGFFVSCFVRHEARKRKAEIEEDCNLNLPQKKKPRKKKKNGGGSRSSIE</sequence>
<organism evidence="1 2">
    <name type="scientific">Vararia minispora EC-137</name>
    <dbReference type="NCBI Taxonomy" id="1314806"/>
    <lineage>
        <taxon>Eukaryota</taxon>
        <taxon>Fungi</taxon>
        <taxon>Dikarya</taxon>
        <taxon>Basidiomycota</taxon>
        <taxon>Agaricomycotina</taxon>
        <taxon>Agaricomycetes</taxon>
        <taxon>Russulales</taxon>
        <taxon>Lachnocladiaceae</taxon>
        <taxon>Vararia</taxon>
    </lineage>
</organism>
<accession>A0ACB8QLK0</accession>
<keyword evidence="1" id="KW-0808">Transferase</keyword>
<protein>
    <submittedName>
        <fullName evidence="1">S-adenosyl-L-methionine-dependent methyltransferase</fullName>
    </submittedName>
</protein>
<dbReference type="Proteomes" id="UP000814128">
    <property type="component" value="Unassembled WGS sequence"/>
</dbReference>
<comment type="caution">
    <text evidence="1">The sequence shown here is derived from an EMBL/GenBank/DDBJ whole genome shotgun (WGS) entry which is preliminary data.</text>
</comment>
<reference evidence="1" key="1">
    <citation type="submission" date="2021-02" db="EMBL/GenBank/DDBJ databases">
        <authorList>
            <consortium name="DOE Joint Genome Institute"/>
            <person name="Ahrendt S."/>
            <person name="Looney B.P."/>
            <person name="Miyauchi S."/>
            <person name="Morin E."/>
            <person name="Drula E."/>
            <person name="Courty P.E."/>
            <person name="Chicoki N."/>
            <person name="Fauchery L."/>
            <person name="Kohler A."/>
            <person name="Kuo A."/>
            <person name="Labutti K."/>
            <person name="Pangilinan J."/>
            <person name="Lipzen A."/>
            <person name="Riley R."/>
            <person name="Andreopoulos W."/>
            <person name="He G."/>
            <person name="Johnson J."/>
            <person name="Barry K.W."/>
            <person name="Grigoriev I.V."/>
            <person name="Nagy L."/>
            <person name="Hibbett D."/>
            <person name="Henrissat B."/>
            <person name="Matheny P.B."/>
            <person name="Labbe J."/>
            <person name="Martin F."/>
        </authorList>
    </citation>
    <scope>NUCLEOTIDE SEQUENCE</scope>
    <source>
        <strain evidence="1">EC-137</strain>
    </source>
</reference>
<evidence type="ECO:0000313" key="2">
    <source>
        <dbReference type="Proteomes" id="UP000814128"/>
    </source>
</evidence>
<dbReference type="EMBL" id="MU273543">
    <property type="protein sequence ID" value="KAI0032532.1"/>
    <property type="molecule type" value="Genomic_DNA"/>
</dbReference>